<dbReference type="InterPro" id="IPR050808">
    <property type="entry name" value="Phage_Integrase"/>
</dbReference>
<proteinExistence type="inferred from homology"/>
<dbReference type="InterPro" id="IPR011010">
    <property type="entry name" value="DNA_brk_join_enz"/>
</dbReference>
<dbReference type="InterPro" id="IPR010998">
    <property type="entry name" value="Integrase_recombinase_N"/>
</dbReference>
<dbReference type="CDD" id="cd00801">
    <property type="entry name" value="INT_P4_C"/>
    <property type="match status" value="1"/>
</dbReference>
<dbReference type="SUPFAM" id="SSF56349">
    <property type="entry name" value="DNA breaking-rejoining enzymes"/>
    <property type="match status" value="1"/>
</dbReference>
<dbReference type="InterPro" id="IPR053876">
    <property type="entry name" value="Phage_int_M"/>
</dbReference>
<evidence type="ECO:0000259" key="5">
    <source>
        <dbReference type="PROSITE" id="PS51898"/>
    </source>
</evidence>
<evidence type="ECO:0000256" key="4">
    <source>
        <dbReference type="ARBA" id="ARBA00023172"/>
    </source>
</evidence>
<dbReference type="EMBL" id="FPAQ01000038">
    <property type="protein sequence ID" value="SFT95859.1"/>
    <property type="molecule type" value="Genomic_DNA"/>
</dbReference>
<dbReference type="Gene3D" id="1.10.150.130">
    <property type="match status" value="1"/>
</dbReference>
<name>A0A1I7C8V9_9GAMM</name>
<dbReference type="Gene3D" id="3.30.160.390">
    <property type="entry name" value="Integrase, DNA-binding domain"/>
    <property type="match status" value="1"/>
</dbReference>
<evidence type="ECO:0000313" key="6">
    <source>
        <dbReference type="EMBL" id="SFT95859.1"/>
    </source>
</evidence>
<keyword evidence="2" id="KW-0229">DNA integration</keyword>
<evidence type="ECO:0000256" key="2">
    <source>
        <dbReference type="ARBA" id="ARBA00022908"/>
    </source>
</evidence>
<organism evidence="6 7">
    <name type="scientific">Halomonas saccharevitans</name>
    <dbReference type="NCBI Taxonomy" id="416872"/>
    <lineage>
        <taxon>Bacteria</taxon>
        <taxon>Pseudomonadati</taxon>
        <taxon>Pseudomonadota</taxon>
        <taxon>Gammaproteobacteria</taxon>
        <taxon>Oceanospirillales</taxon>
        <taxon>Halomonadaceae</taxon>
        <taxon>Halomonas</taxon>
    </lineage>
</organism>
<dbReference type="GO" id="GO:0015074">
    <property type="term" value="P:DNA integration"/>
    <property type="evidence" value="ECO:0007669"/>
    <property type="project" value="UniProtKB-KW"/>
</dbReference>
<evidence type="ECO:0000256" key="1">
    <source>
        <dbReference type="ARBA" id="ARBA00008857"/>
    </source>
</evidence>
<dbReference type="Pfam" id="PF22022">
    <property type="entry name" value="Phage_int_M"/>
    <property type="match status" value="1"/>
</dbReference>
<keyword evidence="3" id="KW-0238">DNA-binding</keyword>
<dbReference type="AlphaFoldDB" id="A0A1I7C8V9"/>
<dbReference type="InterPro" id="IPR025166">
    <property type="entry name" value="Integrase_DNA_bind_dom"/>
</dbReference>
<dbReference type="Pfam" id="PF00589">
    <property type="entry name" value="Phage_integrase"/>
    <property type="match status" value="1"/>
</dbReference>
<gene>
    <name evidence="6" type="ORF">SAMN04487956_13837</name>
</gene>
<dbReference type="PANTHER" id="PTHR30629">
    <property type="entry name" value="PROPHAGE INTEGRASE"/>
    <property type="match status" value="1"/>
</dbReference>
<dbReference type="GO" id="GO:0003677">
    <property type="term" value="F:DNA binding"/>
    <property type="evidence" value="ECO:0007669"/>
    <property type="project" value="UniProtKB-KW"/>
</dbReference>
<dbReference type="InterPro" id="IPR002104">
    <property type="entry name" value="Integrase_catalytic"/>
</dbReference>
<dbReference type="GO" id="GO:0006310">
    <property type="term" value="P:DNA recombination"/>
    <property type="evidence" value="ECO:0007669"/>
    <property type="project" value="UniProtKB-KW"/>
</dbReference>
<dbReference type="InterPro" id="IPR038488">
    <property type="entry name" value="Integrase_DNA-bd_sf"/>
</dbReference>
<dbReference type="Pfam" id="PF13356">
    <property type="entry name" value="Arm-DNA-bind_3"/>
    <property type="match status" value="1"/>
</dbReference>
<evidence type="ECO:0000313" key="7">
    <source>
        <dbReference type="Proteomes" id="UP000199594"/>
    </source>
</evidence>
<dbReference type="Proteomes" id="UP000199594">
    <property type="component" value="Unassembled WGS sequence"/>
</dbReference>
<dbReference type="PROSITE" id="PS51898">
    <property type="entry name" value="TYR_RECOMBINASE"/>
    <property type="match status" value="1"/>
</dbReference>
<feature type="domain" description="Tyr recombinase" evidence="5">
    <location>
        <begin position="227"/>
        <end position="399"/>
    </location>
</feature>
<dbReference type="PANTHER" id="PTHR30629:SF2">
    <property type="entry name" value="PROPHAGE INTEGRASE INTS-RELATED"/>
    <property type="match status" value="1"/>
</dbReference>
<dbReference type="Gene3D" id="1.10.443.10">
    <property type="entry name" value="Intergrase catalytic core"/>
    <property type="match status" value="1"/>
</dbReference>
<comment type="similarity">
    <text evidence="1">Belongs to the 'phage' integrase family.</text>
</comment>
<accession>A0A1I7C8V9</accession>
<reference evidence="6 7" key="1">
    <citation type="submission" date="2016-10" db="EMBL/GenBank/DDBJ databases">
        <authorList>
            <person name="de Groot N.N."/>
        </authorList>
    </citation>
    <scope>NUCLEOTIDE SEQUENCE [LARGE SCALE GENOMIC DNA]</scope>
    <source>
        <strain evidence="6 7">CGMCC 1.6493</strain>
    </source>
</reference>
<dbReference type="InterPro" id="IPR013762">
    <property type="entry name" value="Integrase-like_cat_sf"/>
</dbReference>
<dbReference type="RefSeq" id="WP_089851480.1">
    <property type="nucleotide sequence ID" value="NZ_FPAQ01000038.1"/>
</dbReference>
<evidence type="ECO:0000256" key="3">
    <source>
        <dbReference type="ARBA" id="ARBA00023125"/>
    </source>
</evidence>
<keyword evidence="4" id="KW-0233">DNA recombination</keyword>
<dbReference type="OrthoDB" id="9795573at2"/>
<protein>
    <submittedName>
        <fullName evidence="6">Integrase</fullName>
    </submittedName>
</protein>
<sequence>MPRKARELSALEVRRLTAPGRYAVGGVDGLFLRVTKAGSRSWVLRYPTGEKRESANGKPFSVYRDIGLGSFPNTSLANARKKAEAIREKLAEGIDPLTEKKAAKQARRAAELRRLSFAQAAEAVVKIKQAEASSAKHARQWETSLATYAVPELGSMAVSDIELVHVKQALEPIWQSKPVTAARVRQRIEAVLAWATAHGHRAGPNPAAWKGNLDAVLPAPGKITKKVHHRAMPIDAMPEFWARLRERDDTPALALAFTILTGCRSGEVLGARWEEIDLANAAWTIPPERMKGRREHRVPLAPAAIELLQALPQAEEGLVFTRNHGRKLSDRAMTDLLATMGEKERATVHGFRSTLRDWLSERTATPHDVAEMVLAHAIGNQAEAAYRRGDLMAKRARVMKQWATFLATPASASGKVATIRQNKVAAE</sequence>